<feature type="domain" description="Transposase InsH N-terminal" evidence="2">
    <location>
        <begin position="20"/>
        <end position="117"/>
    </location>
</feature>
<accession>A0A3D3R151</accession>
<feature type="domain" description="Transposase DDE" evidence="3">
    <location>
        <begin position="318"/>
        <end position="439"/>
    </location>
</feature>
<dbReference type="Pfam" id="PF13751">
    <property type="entry name" value="DDE_Tnp_1_6"/>
    <property type="match status" value="1"/>
</dbReference>
<evidence type="ECO:0000259" key="2">
    <source>
        <dbReference type="Pfam" id="PF05598"/>
    </source>
</evidence>
<feature type="region of interest" description="Disordered" evidence="1">
    <location>
        <begin position="166"/>
        <end position="215"/>
    </location>
</feature>
<feature type="compositionally biased region" description="Basic and acidic residues" evidence="1">
    <location>
        <begin position="174"/>
        <end position="188"/>
    </location>
</feature>
<evidence type="ECO:0000256" key="1">
    <source>
        <dbReference type="SAM" id="MobiDB-lite"/>
    </source>
</evidence>
<dbReference type="InterPro" id="IPR025668">
    <property type="entry name" value="Tnp_DDE_dom"/>
</dbReference>
<proteinExistence type="predicted"/>
<dbReference type="InterPro" id="IPR008490">
    <property type="entry name" value="Transposase_InsH_N"/>
</dbReference>
<gene>
    <name evidence="4" type="ORF">DIT97_05580</name>
</gene>
<evidence type="ECO:0000313" key="4">
    <source>
        <dbReference type="EMBL" id="HCO22545.1"/>
    </source>
</evidence>
<dbReference type="Pfam" id="PF05598">
    <property type="entry name" value="DUF772"/>
    <property type="match status" value="1"/>
</dbReference>
<sequence length="480" mass="55810">METLMQGLHVFEPRTRTVIDLDAFIPEDHLFRQVDRIIEPAFIRKLTTSCYAEGRGRPSIDPVVYFRMQLVAYLYGIDSDRRLCEEVHFNLAYRWFCRLSLEVEVPDHSSFSRIRDRYGEEIYEQVFHEIVKLCQQHGLVAESCSVMTDATLIAADASLNSLIHNDTNEDDKEVESQQRDRGLKDGSSARRVSNKTHTSHTDPDATLAQKPGTPRQLKYKVHQSIDADSRVILDTYVTTGARHDNQPYLDQLQRIEHRYKLTIHEVTADRGYGSAAIIHALQEQGKQTFIPLWSGRVGNSKYLSSGLVYEKEQDRFRCPEGKYLHPNPGSYRNYKRYVSLSADCKICPQASTCPARTRSCSPQRFVLRSLDQDFFEEVLTRMRDPVFRQKLSERMWKSEGLFAEAKQNHGLSRARYRGRVKVQIQAYLSATAQNLKRLVKAFCFLLLAWWSRRRMTTTHTLHIPRKWDFSTRPFLFKNIC</sequence>
<name>A0A3D3R151_9PLAN</name>
<reference evidence="4 5" key="1">
    <citation type="journal article" date="2018" name="Nat. Biotechnol.">
        <title>A standardized bacterial taxonomy based on genome phylogeny substantially revises the tree of life.</title>
        <authorList>
            <person name="Parks D.H."/>
            <person name="Chuvochina M."/>
            <person name="Waite D.W."/>
            <person name="Rinke C."/>
            <person name="Skarshewski A."/>
            <person name="Chaumeil P.A."/>
            <person name="Hugenholtz P."/>
        </authorList>
    </citation>
    <scope>NUCLEOTIDE SEQUENCE [LARGE SCALE GENOMIC DNA]</scope>
    <source>
        <strain evidence="4">UBA9375</strain>
    </source>
</reference>
<organism evidence="4 5">
    <name type="scientific">Gimesia maris</name>
    <dbReference type="NCBI Taxonomy" id="122"/>
    <lineage>
        <taxon>Bacteria</taxon>
        <taxon>Pseudomonadati</taxon>
        <taxon>Planctomycetota</taxon>
        <taxon>Planctomycetia</taxon>
        <taxon>Planctomycetales</taxon>
        <taxon>Planctomycetaceae</taxon>
        <taxon>Gimesia</taxon>
    </lineage>
</organism>
<dbReference type="PANTHER" id="PTHR33408">
    <property type="entry name" value="TRANSPOSASE"/>
    <property type="match status" value="1"/>
</dbReference>
<dbReference type="EMBL" id="DQAY01000036">
    <property type="protein sequence ID" value="HCO22545.1"/>
    <property type="molecule type" value="Genomic_DNA"/>
</dbReference>
<evidence type="ECO:0000259" key="3">
    <source>
        <dbReference type="Pfam" id="PF13751"/>
    </source>
</evidence>
<protein>
    <submittedName>
        <fullName evidence="4">IS5/IS1182 family transposase</fullName>
    </submittedName>
</protein>
<dbReference type="PANTHER" id="PTHR33408:SF2">
    <property type="entry name" value="TRANSPOSASE DDE DOMAIN-CONTAINING PROTEIN"/>
    <property type="match status" value="1"/>
</dbReference>
<evidence type="ECO:0000313" key="5">
    <source>
        <dbReference type="Proteomes" id="UP000263642"/>
    </source>
</evidence>
<dbReference type="Proteomes" id="UP000263642">
    <property type="component" value="Unassembled WGS sequence"/>
</dbReference>
<comment type="caution">
    <text evidence="4">The sequence shown here is derived from an EMBL/GenBank/DDBJ whole genome shotgun (WGS) entry which is preliminary data.</text>
</comment>
<dbReference type="AlphaFoldDB" id="A0A3D3R151"/>